<dbReference type="Proteomes" id="UP000284706">
    <property type="component" value="Unassembled WGS sequence"/>
</dbReference>
<protein>
    <submittedName>
        <fullName evidence="1">Uncharacterized protein</fullName>
    </submittedName>
</protein>
<name>A0A409Y2J0_9AGAR</name>
<dbReference type="InParanoid" id="A0A409Y2J0"/>
<dbReference type="OrthoDB" id="2788229at2759"/>
<keyword evidence="2" id="KW-1185">Reference proteome</keyword>
<dbReference type="AlphaFoldDB" id="A0A409Y2J0"/>
<sequence>MFPPEIEEEILGHLWDDNEALKACALTRRSFLFPAQQLLYHKVVFGRPFESPRRTIRQVADLLEVLEANPMLCTHVRYLEIVDQRRDWLRRDDCLILRIIRLLDNLQALIVDTRYESRKWPFSIISPEQVIVEWPDTFLSAFLDVIHRPTLKFFSMTDFPMELMKHGGHLTHLSFWKLSPQPLPPGSCTSCVGKLGIHSLELQGFPNESHEGLSLVQHLRCLVDLKKIRRVYVNAAGKEIQAHHLLWDILQDCSDKLEELAISPCHGISAGYKINPSGDPIDWSTFRSLRVFCASVNGSDGYAGLRSVDWEDPQHFESYPWLIGVLDQLASSGNCGIEEIFIHVLFDFSRCDNTPSVTSGHRYFKDLELLSDETRFPRLKAIKFTLEIIHPNHSPRDDLEDNLQDVVQRLRMRSHPPIKVEVSRDHNVKRFFRSIFP</sequence>
<reference evidence="1 2" key="1">
    <citation type="journal article" date="2018" name="Evol. Lett.">
        <title>Horizontal gene cluster transfer increased hallucinogenic mushroom diversity.</title>
        <authorList>
            <person name="Reynolds H.T."/>
            <person name="Vijayakumar V."/>
            <person name="Gluck-Thaler E."/>
            <person name="Korotkin H.B."/>
            <person name="Matheny P.B."/>
            <person name="Slot J.C."/>
        </authorList>
    </citation>
    <scope>NUCLEOTIDE SEQUENCE [LARGE SCALE GENOMIC DNA]</scope>
    <source>
        <strain evidence="1 2">SRW20</strain>
    </source>
</reference>
<dbReference type="EMBL" id="NHYE01001276">
    <property type="protein sequence ID" value="PPQ97219.1"/>
    <property type="molecule type" value="Genomic_DNA"/>
</dbReference>
<proteinExistence type="predicted"/>
<evidence type="ECO:0000313" key="1">
    <source>
        <dbReference type="EMBL" id="PPQ97219.1"/>
    </source>
</evidence>
<accession>A0A409Y2J0</accession>
<organism evidence="1 2">
    <name type="scientific">Gymnopilus dilepis</name>
    <dbReference type="NCBI Taxonomy" id="231916"/>
    <lineage>
        <taxon>Eukaryota</taxon>
        <taxon>Fungi</taxon>
        <taxon>Dikarya</taxon>
        <taxon>Basidiomycota</taxon>
        <taxon>Agaricomycotina</taxon>
        <taxon>Agaricomycetes</taxon>
        <taxon>Agaricomycetidae</taxon>
        <taxon>Agaricales</taxon>
        <taxon>Agaricineae</taxon>
        <taxon>Hymenogastraceae</taxon>
        <taxon>Gymnopilus</taxon>
    </lineage>
</organism>
<evidence type="ECO:0000313" key="2">
    <source>
        <dbReference type="Proteomes" id="UP000284706"/>
    </source>
</evidence>
<gene>
    <name evidence="1" type="ORF">CVT26_000745</name>
</gene>
<comment type="caution">
    <text evidence="1">The sequence shown here is derived from an EMBL/GenBank/DDBJ whole genome shotgun (WGS) entry which is preliminary data.</text>
</comment>